<feature type="region of interest" description="Disordered" evidence="1">
    <location>
        <begin position="326"/>
        <end position="370"/>
    </location>
</feature>
<feature type="compositionally biased region" description="Polar residues" evidence="1">
    <location>
        <begin position="353"/>
        <end position="370"/>
    </location>
</feature>
<feature type="region of interest" description="Disordered" evidence="1">
    <location>
        <begin position="51"/>
        <end position="100"/>
    </location>
</feature>
<evidence type="ECO:0000313" key="3">
    <source>
        <dbReference type="Proteomes" id="UP001141327"/>
    </source>
</evidence>
<feature type="region of interest" description="Disordered" evidence="1">
    <location>
        <begin position="119"/>
        <end position="142"/>
    </location>
</feature>
<proteinExistence type="predicted"/>
<comment type="caution">
    <text evidence="2">The sequence shown here is derived from an EMBL/GenBank/DDBJ whole genome shotgun (WGS) entry which is preliminary data.</text>
</comment>
<accession>A0ABQ8U5C6</accession>
<evidence type="ECO:0000256" key="1">
    <source>
        <dbReference type="SAM" id="MobiDB-lite"/>
    </source>
</evidence>
<protein>
    <submittedName>
        <fullName evidence="2">Uncharacterized protein</fullName>
    </submittedName>
</protein>
<feature type="compositionally biased region" description="Low complexity" evidence="1">
    <location>
        <begin position="119"/>
        <end position="129"/>
    </location>
</feature>
<sequence>MPSGPSVQTPDEEEDEEDDVFLQDDEGAVSTVQLISGVIFIPLDSLDAETERRLEASTATPTSRQNLFANDTTSQFRPPSHNPSNGSRAPPPREAPSPANDDYAAEAFDVAPVSTRVTSARAASATPRAIAPPPAPAPELEETAADDYGDDFEEAGAAPPVRAGQVDAIVGGTSDQGPAQVVAVIGGGSPAVDGASAQQPPPPIMPPVGGAETIRALHHPAPAQAVETVHYDEGPITTTTVPSLAAPAHQEVEMVPSDEEFHSRRFSRSFSCSRLLCGLNPGTIIITIPETRRGYHPTDFITPSSSSPSIPETRRGYHLTDFITPSSSPRVPDTRRGYHPITPSPFPRLTITHGPSSPRITTTAPSECPS</sequence>
<organism evidence="2 3">
    <name type="scientific">Paratrimastix pyriformis</name>
    <dbReference type="NCBI Taxonomy" id="342808"/>
    <lineage>
        <taxon>Eukaryota</taxon>
        <taxon>Metamonada</taxon>
        <taxon>Preaxostyla</taxon>
        <taxon>Paratrimastigidae</taxon>
        <taxon>Paratrimastix</taxon>
    </lineage>
</organism>
<gene>
    <name evidence="2" type="ORF">PAPYR_11512</name>
</gene>
<dbReference type="Proteomes" id="UP001141327">
    <property type="component" value="Unassembled WGS sequence"/>
</dbReference>
<feature type="compositionally biased region" description="Polar residues" evidence="1">
    <location>
        <begin position="57"/>
        <end position="86"/>
    </location>
</feature>
<evidence type="ECO:0000313" key="2">
    <source>
        <dbReference type="EMBL" id="KAJ4453908.1"/>
    </source>
</evidence>
<feature type="region of interest" description="Disordered" evidence="1">
    <location>
        <begin position="1"/>
        <end position="20"/>
    </location>
</feature>
<dbReference type="EMBL" id="JAPMOS010000203">
    <property type="protein sequence ID" value="KAJ4453908.1"/>
    <property type="molecule type" value="Genomic_DNA"/>
</dbReference>
<reference evidence="2" key="1">
    <citation type="journal article" date="2022" name="bioRxiv">
        <title>Genomics of Preaxostyla Flagellates Illuminates Evolutionary Transitions and the Path Towards Mitochondrial Loss.</title>
        <authorList>
            <person name="Novak L.V.F."/>
            <person name="Treitli S.C."/>
            <person name="Pyrih J."/>
            <person name="Halakuc P."/>
            <person name="Pipaliya S.V."/>
            <person name="Vacek V."/>
            <person name="Brzon O."/>
            <person name="Soukal P."/>
            <person name="Eme L."/>
            <person name="Dacks J.B."/>
            <person name="Karnkowska A."/>
            <person name="Elias M."/>
            <person name="Hampl V."/>
        </authorList>
    </citation>
    <scope>NUCLEOTIDE SEQUENCE</scope>
    <source>
        <strain evidence="2">RCP-MX</strain>
    </source>
</reference>
<feature type="compositionally biased region" description="Acidic residues" evidence="1">
    <location>
        <begin position="10"/>
        <end position="20"/>
    </location>
</feature>
<keyword evidence="3" id="KW-1185">Reference proteome</keyword>
<name>A0ABQ8U5C6_9EUKA</name>